<dbReference type="InterPro" id="IPR000594">
    <property type="entry name" value="ThiF_NAD_FAD-bd"/>
</dbReference>
<dbReference type="Proteomes" id="UP000325723">
    <property type="component" value="Unassembled WGS sequence"/>
</dbReference>
<dbReference type="AlphaFoldDB" id="A0A8H2RR43"/>
<reference evidence="2 3" key="1">
    <citation type="submission" date="2019-09" db="EMBL/GenBank/DDBJ databases">
        <authorList>
            <person name="Chandra G."/>
            <person name="Truman W A."/>
        </authorList>
    </citation>
    <scope>NUCLEOTIDE SEQUENCE [LARGE SCALE GENOMIC DNA]</scope>
    <source>
        <strain evidence="2">PS900</strain>
    </source>
</reference>
<proteinExistence type="predicted"/>
<name>A0A8H2RR43_PSEFL</name>
<organism evidence="2 3">
    <name type="scientific">Pseudomonas fluorescens</name>
    <dbReference type="NCBI Taxonomy" id="294"/>
    <lineage>
        <taxon>Bacteria</taxon>
        <taxon>Pseudomonadati</taxon>
        <taxon>Pseudomonadota</taxon>
        <taxon>Gammaproteobacteria</taxon>
        <taxon>Pseudomonadales</taxon>
        <taxon>Pseudomonadaceae</taxon>
        <taxon>Pseudomonas</taxon>
    </lineage>
</organism>
<dbReference type="RefSeq" id="WP_224789103.1">
    <property type="nucleotide sequence ID" value="NZ_CABVIE010000011.1"/>
</dbReference>
<feature type="domain" description="THIF-type NAD/FAD binding fold" evidence="1">
    <location>
        <begin position="28"/>
        <end position="136"/>
    </location>
</feature>
<evidence type="ECO:0000259" key="1">
    <source>
        <dbReference type="Pfam" id="PF00899"/>
    </source>
</evidence>
<dbReference type="GO" id="GO:0008641">
    <property type="term" value="F:ubiquitin-like modifier activating enzyme activity"/>
    <property type="evidence" value="ECO:0007669"/>
    <property type="project" value="InterPro"/>
</dbReference>
<protein>
    <recommendedName>
        <fullName evidence="1">THIF-type NAD/FAD binding fold domain-containing protein</fullName>
    </recommendedName>
</protein>
<comment type="caution">
    <text evidence="2">The sequence shown here is derived from an EMBL/GenBank/DDBJ whole genome shotgun (WGS) entry which is preliminary data.</text>
</comment>
<evidence type="ECO:0000313" key="3">
    <source>
        <dbReference type="Proteomes" id="UP000325723"/>
    </source>
</evidence>
<dbReference type="Gene3D" id="3.40.50.720">
    <property type="entry name" value="NAD(P)-binding Rossmann-like Domain"/>
    <property type="match status" value="1"/>
</dbReference>
<gene>
    <name evidence="2" type="ORF">PS900_03590</name>
</gene>
<dbReference type="EMBL" id="CABVIE010000011">
    <property type="protein sequence ID" value="VVP15876.1"/>
    <property type="molecule type" value="Genomic_DNA"/>
</dbReference>
<sequence>MSLMPVEICSSMSAASARDLSAIDQDTASFKAVLAGVGALVSTLADIWVRSGWGQWTFVDPDQLLPHNLVRHVGFDGHVGQSKAAVVQDLEKFIYPHEPVPTAIAKSIVDEDDDVVDALREAQLVVDVTTSFEAPRGLAVRNDAPRTVSLFLTPSGLSSVMLMEDADREQRIDALEGQYYRAILNSDWGESHLQDHF</sequence>
<accession>A0A8H2RR43</accession>
<evidence type="ECO:0000313" key="2">
    <source>
        <dbReference type="EMBL" id="VVP15876.1"/>
    </source>
</evidence>
<dbReference type="InterPro" id="IPR035985">
    <property type="entry name" value="Ubiquitin-activating_enz"/>
</dbReference>
<dbReference type="Pfam" id="PF00899">
    <property type="entry name" value="ThiF"/>
    <property type="match status" value="1"/>
</dbReference>
<dbReference type="SUPFAM" id="SSF69572">
    <property type="entry name" value="Activating enzymes of the ubiquitin-like proteins"/>
    <property type="match status" value="1"/>
</dbReference>